<dbReference type="EMBL" id="NVCO01000007">
    <property type="protein sequence ID" value="PFT50900.1"/>
    <property type="molecule type" value="Genomic_DNA"/>
</dbReference>
<evidence type="ECO:0000256" key="1">
    <source>
        <dbReference type="ARBA" id="ARBA00003531"/>
    </source>
</evidence>
<keyword evidence="3" id="KW-0808">Transferase</keyword>
<dbReference type="InterPro" id="IPR027417">
    <property type="entry name" value="P-loop_NTPase"/>
</dbReference>
<evidence type="ECO:0000256" key="5">
    <source>
        <dbReference type="ARBA" id="ARBA00048594"/>
    </source>
</evidence>
<dbReference type="GO" id="GO:0004385">
    <property type="term" value="F:GMP kinase activity"/>
    <property type="evidence" value="ECO:0007669"/>
    <property type="project" value="UniProtKB-EC"/>
</dbReference>
<dbReference type="CDD" id="cd00071">
    <property type="entry name" value="GMPK"/>
    <property type="match status" value="1"/>
</dbReference>
<dbReference type="InterPro" id="IPR008144">
    <property type="entry name" value="Guanylate_kin-like_dom"/>
</dbReference>
<comment type="similarity">
    <text evidence="2">Belongs to the guanylate kinase family.</text>
</comment>
<comment type="function">
    <text evidence="1">Essential for recycling GMP and indirectly, cGMP.</text>
</comment>
<accession>A0A9X7AS76</accession>
<gene>
    <name evidence="7" type="ORF">COK72_02505</name>
</gene>
<dbReference type="Gene3D" id="3.40.50.300">
    <property type="entry name" value="P-loop containing nucleotide triphosphate hydrolases"/>
    <property type="match status" value="1"/>
</dbReference>
<dbReference type="PROSITE" id="PS00856">
    <property type="entry name" value="GUANYLATE_KINASE_1"/>
    <property type="match status" value="1"/>
</dbReference>
<dbReference type="Pfam" id="PF00625">
    <property type="entry name" value="Guanylate_kin"/>
    <property type="match status" value="1"/>
</dbReference>
<evidence type="ECO:0000313" key="8">
    <source>
        <dbReference type="Proteomes" id="UP000226106"/>
    </source>
</evidence>
<reference evidence="7 8" key="1">
    <citation type="submission" date="2017-09" db="EMBL/GenBank/DDBJ databases">
        <title>Large-scale bioinformatics analysis of Bacillus genomes uncovers conserved roles of natural products in bacterial physiology.</title>
        <authorList>
            <consortium name="Agbiome Team Llc"/>
            <person name="Bleich R.M."/>
            <person name="Grubbs K.J."/>
            <person name="Santa Maria K.C."/>
            <person name="Allen S.E."/>
            <person name="Farag S."/>
            <person name="Shank E.A."/>
            <person name="Bowers A."/>
        </authorList>
    </citation>
    <scope>NUCLEOTIDE SEQUENCE [LARGE SCALE GENOMIC DNA]</scope>
    <source>
        <strain evidence="7 8">AFS065400</strain>
    </source>
</reference>
<evidence type="ECO:0000256" key="2">
    <source>
        <dbReference type="ARBA" id="ARBA00005790"/>
    </source>
</evidence>
<protein>
    <recommendedName>
        <fullName evidence="6">Guanylate kinase-like domain-containing protein</fullName>
    </recommendedName>
</protein>
<organism evidence="7 8">
    <name type="scientific">Bacillus thuringiensis</name>
    <dbReference type="NCBI Taxonomy" id="1428"/>
    <lineage>
        <taxon>Bacteria</taxon>
        <taxon>Bacillati</taxon>
        <taxon>Bacillota</taxon>
        <taxon>Bacilli</taxon>
        <taxon>Bacillales</taxon>
        <taxon>Bacillaceae</taxon>
        <taxon>Bacillus</taxon>
        <taxon>Bacillus cereus group</taxon>
    </lineage>
</organism>
<feature type="domain" description="Guanylate kinase-like" evidence="6">
    <location>
        <begin position="4"/>
        <end position="179"/>
    </location>
</feature>
<keyword evidence="4" id="KW-0418">Kinase</keyword>
<dbReference type="RefSeq" id="WP_098640177.1">
    <property type="nucleotide sequence ID" value="NZ_NVCO01000007.1"/>
</dbReference>
<dbReference type="SMART" id="SM00072">
    <property type="entry name" value="GuKc"/>
    <property type="match status" value="1"/>
</dbReference>
<dbReference type="AlphaFoldDB" id="A0A9X7AS76"/>
<evidence type="ECO:0000313" key="7">
    <source>
        <dbReference type="EMBL" id="PFT50900.1"/>
    </source>
</evidence>
<dbReference type="PANTHER" id="PTHR23117">
    <property type="entry name" value="GUANYLATE KINASE-RELATED"/>
    <property type="match status" value="1"/>
</dbReference>
<dbReference type="PROSITE" id="PS50052">
    <property type="entry name" value="GUANYLATE_KINASE_2"/>
    <property type="match status" value="1"/>
</dbReference>
<dbReference type="InterPro" id="IPR020590">
    <property type="entry name" value="Guanylate_kinase_CS"/>
</dbReference>
<evidence type="ECO:0000256" key="3">
    <source>
        <dbReference type="ARBA" id="ARBA00022679"/>
    </source>
</evidence>
<sequence length="185" mass="21453">MNQERLVIVTGMSGAGKTYLSRRAFGNHTECVSHTTRPMREGEVHGLDYYFISQEEYAEMSINREFAEISNYHYNSYGVTKKEINSIIEAEGFAYVVVDFQGYQQLKEIYPNAIGIFIYASKDDCVYNMLQRGDTVESALKRNETYEEELKNKGHYDFVIKNERNMASLTIEILSRIKEMYAKVN</sequence>
<comment type="catalytic activity">
    <reaction evidence="5">
        <text>GMP + ATP = GDP + ADP</text>
        <dbReference type="Rhea" id="RHEA:20780"/>
        <dbReference type="ChEBI" id="CHEBI:30616"/>
        <dbReference type="ChEBI" id="CHEBI:58115"/>
        <dbReference type="ChEBI" id="CHEBI:58189"/>
        <dbReference type="ChEBI" id="CHEBI:456216"/>
        <dbReference type="EC" id="2.7.4.8"/>
    </reaction>
</comment>
<dbReference type="InterPro" id="IPR008145">
    <property type="entry name" value="GK/Ca_channel_bsu"/>
</dbReference>
<comment type="caution">
    <text evidence="7">The sequence shown here is derived from an EMBL/GenBank/DDBJ whole genome shotgun (WGS) entry which is preliminary data.</text>
</comment>
<dbReference type="Proteomes" id="UP000226106">
    <property type="component" value="Unassembled WGS sequence"/>
</dbReference>
<name>A0A9X7AS76_BACTU</name>
<evidence type="ECO:0000256" key="4">
    <source>
        <dbReference type="ARBA" id="ARBA00022777"/>
    </source>
</evidence>
<dbReference type="GO" id="GO:0005829">
    <property type="term" value="C:cytosol"/>
    <property type="evidence" value="ECO:0007669"/>
    <property type="project" value="TreeGrafter"/>
</dbReference>
<evidence type="ECO:0000259" key="6">
    <source>
        <dbReference type="PROSITE" id="PS50052"/>
    </source>
</evidence>
<proteinExistence type="inferred from homology"/>
<dbReference type="SUPFAM" id="SSF52540">
    <property type="entry name" value="P-loop containing nucleoside triphosphate hydrolases"/>
    <property type="match status" value="1"/>
</dbReference>
<dbReference type="PANTHER" id="PTHR23117:SF13">
    <property type="entry name" value="GUANYLATE KINASE"/>
    <property type="match status" value="1"/>
</dbReference>